<dbReference type="PANTHER" id="PTHR32347">
    <property type="entry name" value="EFFLUX SYSTEM COMPONENT YKNX-RELATED"/>
    <property type="match status" value="1"/>
</dbReference>
<proteinExistence type="predicted"/>
<sequence>MSKPLILRSSLFVLLCLLHMIQGGGTMFGQVPAENGVPVEDCVVRFAEEVNVPAVETGILESVVAKLNQTIAAGDLLAQQKSDQVDLQLRIATLQKKAAEERLSDDLELQYARTAQAEAEAELASHRAIYEETAGAVSRNSIRKLELAVKRTELQVQQEQKRRRLAQVELDLRQADIQKLELNAERLKVHSPLPGVVSEVFRRSGEWATAGDPIVRIARLDRLHAHCLLTVDKLSPRRCYGQPVTVRWQDPEGERELRGRVISVDPELLTLGRYRLHVEIENVRDGQHWRLLPGTEVQMTVHPSAAVANPMIGGGNLQGLRFQERR</sequence>
<dbReference type="AlphaFoldDB" id="A0A517MCE8"/>
<evidence type="ECO:0000313" key="5">
    <source>
        <dbReference type="Proteomes" id="UP000320672"/>
    </source>
</evidence>
<dbReference type="EMBL" id="CP036262">
    <property type="protein sequence ID" value="QDS92545.1"/>
    <property type="molecule type" value="Genomic_DNA"/>
</dbReference>
<dbReference type="Gene3D" id="2.40.30.170">
    <property type="match status" value="1"/>
</dbReference>
<keyword evidence="5" id="KW-1185">Reference proteome</keyword>
<dbReference type="KEGG" id="rml:FF011L_12920"/>
<accession>A0A517MCE8</accession>
<dbReference type="OrthoDB" id="259333at2"/>
<dbReference type="PANTHER" id="PTHR32347:SF23">
    <property type="entry name" value="BLL5650 PROTEIN"/>
    <property type="match status" value="1"/>
</dbReference>
<feature type="coiled-coil region" evidence="3">
    <location>
        <begin position="142"/>
        <end position="185"/>
    </location>
</feature>
<protein>
    <submittedName>
        <fullName evidence="4">HlyD family secretion protein</fullName>
    </submittedName>
</protein>
<dbReference type="InterPro" id="IPR050465">
    <property type="entry name" value="UPF0194_transport"/>
</dbReference>
<dbReference type="RefSeq" id="WP_145350782.1">
    <property type="nucleotide sequence ID" value="NZ_CP036262.1"/>
</dbReference>
<evidence type="ECO:0000313" key="4">
    <source>
        <dbReference type="EMBL" id="QDS92545.1"/>
    </source>
</evidence>
<gene>
    <name evidence="4" type="ORF">FF011L_12920</name>
</gene>
<name>A0A517MCE8_9BACT</name>
<evidence type="ECO:0000256" key="1">
    <source>
        <dbReference type="ARBA" id="ARBA00004196"/>
    </source>
</evidence>
<dbReference type="SUPFAM" id="SSF111369">
    <property type="entry name" value="HlyD-like secretion proteins"/>
    <property type="match status" value="1"/>
</dbReference>
<comment type="subcellular location">
    <subcellularLocation>
        <location evidence="1">Cell envelope</location>
    </subcellularLocation>
</comment>
<keyword evidence="2 3" id="KW-0175">Coiled coil</keyword>
<organism evidence="4 5">
    <name type="scientific">Roseimaritima multifibrata</name>
    <dbReference type="NCBI Taxonomy" id="1930274"/>
    <lineage>
        <taxon>Bacteria</taxon>
        <taxon>Pseudomonadati</taxon>
        <taxon>Planctomycetota</taxon>
        <taxon>Planctomycetia</taxon>
        <taxon>Pirellulales</taxon>
        <taxon>Pirellulaceae</taxon>
        <taxon>Roseimaritima</taxon>
    </lineage>
</organism>
<dbReference type="GO" id="GO:0030313">
    <property type="term" value="C:cell envelope"/>
    <property type="evidence" value="ECO:0007669"/>
    <property type="project" value="UniProtKB-SubCell"/>
</dbReference>
<dbReference type="Gene3D" id="1.10.287.470">
    <property type="entry name" value="Helix hairpin bin"/>
    <property type="match status" value="1"/>
</dbReference>
<evidence type="ECO:0000256" key="2">
    <source>
        <dbReference type="ARBA" id="ARBA00023054"/>
    </source>
</evidence>
<reference evidence="4 5" key="1">
    <citation type="submission" date="2019-02" db="EMBL/GenBank/DDBJ databases">
        <title>Deep-cultivation of Planctomycetes and their phenomic and genomic characterization uncovers novel biology.</title>
        <authorList>
            <person name="Wiegand S."/>
            <person name="Jogler M."/>
            <person name="Boedeker C."/>
            <person name="Pinto D."/>
            <person name="Vollmers J."/>
            <person name="Rivas-Marin E."/>
            <person name="Kohn T."/>
            <person name="Peeters S.H."/>
            <person name="Heuer A."/>
            <person name="Rast P."/>
            <person name="Oberbeckmann S."/>
            <person name="Bunk B."/>
            <person name="Jeske O."/>
            <person name="Meyerdierks A."/>
            <person name="Storesund J.E."/>
            <person name="Kallscheuer N."/>
            <person name="Luecker S."/>
            <person name="Lage O.M."/>
            <person name="Pohl T."/>
            <person name="Merkel B.J."/>
            <person name="Hornburger P."/>
            <person name="Mueller R.-W."/>
            <person name="Bruemmer F."/>
            <person name="Labrenz M."/>
            <person name="Spormann A.M."/>
            <person name="Op den Camp H."/>
            <person name="Overmann J."/>
            <person name="Amann R."/>
            <person name="Jetten M.S.M."/>
            <person name="Mascher T."/>
            <person name="Medema M.H."/>
            <person name="Devos D.P."/>
            <person name="Kaster A.-K."/>
            <person name="Ovreas L."/>
            <person name="Rohde M."/>
            <person name="Galperin M.Y."/>
            <person name="Jogler C."/>
        </authorList>
    </citation>
    <scope>NUCLEOTIDE SEQUENCE [LARGE SCALE GENOMIC DNA]</scope>
    <source>
        <strain evidence="4 5">FF011L</strain>
    </source>
</reference>
<evidence type="ECO:0000256" key="3">
    <source>
        <dbReference type="SAM" id="Coils"/>
    </source>
</evidence>
<dbReference type="Proteomes" id="UP000320672">
    <property type="component" value="Chromosome"/>
</dbReference>
<dbReference type="Gene3D" id="2.40.50.100">
    <property type="match status" value="1"/>
</dbReference>